<name>A0A0F7FJE8_9CREN</name>
<reference evidence="7 8" key="1">
    <citation type="journal article" date="2015" name="Stand. Genomic Sci.">
        <title>Complete genome sequence of and proposal of Thermofilum uzonense sp. nov. a novel hyperthermophilic crenarchaeon and emended description of the genus Thermofilum.</title>
        <authorList>
            <person name="Toshchakov S.V."/>
            <person name="Korzhenkov A.A."/>
            <person name="Samarov N.I."/>
            <person name="Mazunin I.O."/>
            <person name="Mozhey O.I."/>
            <person name="Shmyr I.S."/>
            <person name="Derbikova K.S."/>
            <person name="Taranov E.A."/>
            <person name="Dominova I.N."/>
            <person name="Bonch-Osmolovskaya E.A."/>
            <person name="Patrushev M.V."/>
            <person name="Podosokorskaya O.A."/>
            <person name="Kublanov I.V."/>
        </authorList>
    </citation>
    <scope>NUCLEOTIDE SEQUENCE [LARGE SCALE GENOMIC DNA]</scope>
    <source>
        <strain evidence="7 8">1807-2</strain>
    </source>
</reference>
<evidence type="ECO:0000313" key="7">
    <source>
        <dbReference type="EMBL" id="AKG39147.1"/>
    </source>
</evidence>
<dbReference type="SUPFAM" id="SSF110324">
    <property type="entry name" value="Ribosomal L27 protein-like"/>
    <property type="match status" value="1"/>
</dbReference>
<dbReference type="SMART" id="SM00316">
    <property type="entry name" value="S1"/>
    <property type="match status" value="1"/>
</dbReference>
<dbReference type="SUPFAM" id="SSF50249">
    <property type="entry name" value="Nucleic acid-binding proteins"/>
    <property type="match status" value="1"/>
</dbReference>
<dbReference type="PANTHER" id="PTHR21321">
    <property type="entry name" value="PNAS-3 RELATED"/>
    <property type="match status" value="1"/>
</dbReference>
<dbReference type="KEGG" id="thf:MA03_07730"/>
<dbReference type="CDD" id="cd05789">
    <property type="entry name" value="S1_Rrp4"/>
    <property type="match status" value="1"/>
</dbReference>
<keyword evidence="8" id="KW-1185">Reference proteome</keyword>
<dbReference type="Gene3D" id="2.40.50.140">
    <property type="entry name" value="Nucleic acid-binding proteins"/>
    <property type="match status" value="1"/>
</dbReference>
<sequence>MNLYVKDRQIVVPGEPVGEAGKVSIEGHVYRVNKKFFSKVLGVVYVDEERKVARIIPLKGKYIPVEGHKVIGKIVEVGFTNWVVDINSPYTAVLPVSEVTSKPVNISRNELARILDEGDLILAKIVSFDFTKDPVVSIRESKLGKIPRGSLVEISPQKVARIIGKKGSMISMIEEMLGVQLIVGQNGRVVVVGSDPLKEEIAVLVIKKIDAEAHISGLTDRIKEFIKERLGE</sequence>
<dbReference type="GeneID" id="25402111"/>
<accession>A0A0F7FJE8</accession>
<evidence type="ECO:0000256" key="2">
    <source>
        <dbReference type="ARBA" id="ARBA00022490"/>
    </source>
</evidence>
<dbReference type="Gene3D" id="3.30.1370.10">
    <property type="entry name" value="K Homology domain, type 1"/>
    <property type="match status" value="1"/>
</dbReference>
<dbReference type="InterPro" id="IPR054371">
    <property type="entry name" value="RRP4_N"/>
</dbReference>
<dbReference type="HAMAP" id="MF_00623">
    <property type="entry name" value="Exosome_Rrp4"/>
    <property type="match status" value="1"/>
</dbReference>
<dbReference type="PANTHER" id="PTHR21321:SF4">
    <property type="entry name" value="EXOSOME COMPLEX COMPONENT RRP4"/>
    <property type="match status" value="1"/>
</dbReference>
<dbReference type="GO" id="GO:0071051">
    <property type="term" value="P:poly(A)-dependent snoRNA 3'-end processing"/>
    <property type="evidence" value="ECO:0007669"/>
    <property type="project" value="TreeGrafter"/>
</dbReference>
<dbReference type="GO" id="GO:0000178">
    <property type="term" value="C:exosome (RNase complex)"/>
    <property type="evidence" value="ECO:0007669"/>
    <property type="project" value="UniProtKB-KW"/>
</dbReference>
<dbReference type="InterPro" id="IPR036612">
    <property type="entry name" value="KH_dom_type_1_sf"/>
</dbReference>
<gene>
    <name evidence="5" type="primary">rrp4</name>
    <name evidence="7" type="ORF">MA03_07730</name>
</gene>
<dbReference type="GO" id="GO:0005737">
    <property type="term" value="C:cytoplasm"/>
    <property type="evidence" value="ECO:0007669"/>
    <property type="project" value="UniProtKB-SubCell"/>
</dbReference>
<dbReference type="STRING" id="1550241.MA03_07730"/>
<comment type="function">
    <text evidence="5">Non-catalytic component of the exosome, which is a complex involved in RNA degradation. Increases the RNA binding and the efficiency of RNA degradation. Confers strong poly(A) specificity to the exosome.</text>
</comment>
<keyword evidence="2 5" id="KW-0963">Cytoplasm</keyword>
<protein>
    <recommendedName>
        <fullName evidence="5">Exosome complex component Rrp4</fullName>
    </recommendedName>
</protein>
<dbReference type="Proteomes" id="UP000067434">
    <property type="component" value="Chromosome"/>
</dbReference>
<organism evidence="7 8">
    <name type="scientific">Infirmifilum uzonense</name>
    <dbReference type="NCBI Taxonomy" id="1550241"/>
    <lineage>
        <taxon>Archaea</taxon>
        <taxon>Thermoproteota</taxon>
        <taxon>Thermoprotei</taxon>
        <taxon>Thermofilales</taxon>
        <taxon>Thermofilaceae</taxon>
        <taxon>Infirmifilum</taxon>
    </lineage>
</organism>
<dbReference type="InterPro" id="IPR003029">
    <property type="entry name" value="S1_domain"/>
</dbReference>
<dbReference type="RefSeq" id="WP_052884696.1">
    <property type="nucleotide sequence ID" value="NZ_CP009961.1"/>
</dbReference>
<dbReference type="Pfam" id="PF00013">
    <property type="entry name" value="KH_1"/>
    <property type="match status" value="1"/>
</dbReference>
<dbReference type="InterPro" id="IPR048565">
    <property type="entry name" value="S1_RRP4"/>
</dbReference>
<dbReference type="InterPro" id="IPR004088">
    <property type="entry name" value="KH_dom_type_1"/>
</dbReference>
<dbReference type="InterPro" id="IPR004087">
    <property type="entry name" value="KH_dom"/>
</dbReference>
<dbReference type="OrthoDB" id="35160at2157"/>
<dbReference type="GO" id="GO:0071034">
    <property type="term" value="P:CUT catabolic process"/>
    <property type="evidence" value="ECO:0007669"/>
    <property type="project" value="TreeGrafter"/>
</dbReference>
<evidence type="ECO:0000259" key="6">
    <source>
        <dbReference type="PROSITE" id="PS50126"/>
    </source>
</evidence>
<evidence type="ECO:0000256" key="4">
    <source>
        <dbReference type="ARBA" id="ARBA00022884"/>
    </source>
</evidence>
<dbReference type="Pfam" id="PF21266">
    <property type="entry name" value="S1_RRP4"/>
    <property type="match status" value="1"/>
</dbReference>
<keyword evidence="4 5" id="KW-0694">RNA-binding</keyword>
<evidence type="ECO:0000313" key="8">
    <source>
        <dbReference type="Proteomes" id="UP000067434"/>
    </source>
</evidence>
<dbReference type="CDD" id="cd22524">
    <property type="entry name" value="KH-I_Rrp4_prokar"/>
    <property type="match status" value="1"/>
</dbReference>
<dbReference type="EMBL" id="CP009961">
    <property type="protein sequence ID" value="AKG39147.1"/>
    <property type="molecule type" value="Genomic_DNA"/>
</dbReference>
<comment type="subcellular location">
    <subcellularLocation>
        <location evidence="5">Cytoplasm</location>
    </subcellularLocation>
</comment>
<dbReference type="SMART" id="SM00322">
    <property type="entry name" value="KH"/>
    <property type="match status" value="1"/>
</dbReference>
<dbReference type="Pfam" id="PF22625">
    <property type="entry name" value="ECR1_N_2"/>
    <property type="match status" value="1"/>
</dbReference>
<evidence type="ECO:0000256" key="3">
    <source>
        <dbReference type="ARBA" id="ARBA00022835"/>
    </source>
</evidence>
<dbReference type="SUPFAM" id="SSF54791">
    <property type="entry name" value="Eukaryotic type KH-domain (KH-domain type I)"/>
    <property type="match status" value="1"/>
</dbReference>
<keyword evidence="3 5" id="KW-0271">Exosome</keyword>
<comment type="similarity">
    <text evidence="1 5">Belongs to the RRP4 family.</text>
</comment>
<dbReference type="InterPro" id="IPR026699">
    <property type="entry name" value="Exosome_RNA_bind1/RRP40/RRP4"/>
</dbReference>
<evidence type="ECO:0000256" key="1">
    <source>
        <dbReference type="ARBA" id="ARBA00009155"/>
    </source>
</evidence>
<dbReference type="InterPro" id="IPR023474">
    <property type="entry name" value="Rrp4"/>
</dbReference>
<dbReference type="HOGENOM" id="CLU_071769_0_0_2"/>
<dbReference type="AlphaFoldDB" id="A0A0F7FJE8"/>
<dbReference type="GO" id="GO:0034475">
    <property type="term" value="P:U4 snRNA 3'-end processing"/>
    <property type="evidence" value="ECO:0007669"/>
    <property type="project" value="TreeGrafter"/>
</dbReference>
<evidence type="ECO:0000256" key="5">
    <source>
        <dbReference type="HAMAP-Rule" id="MF_00623"/>
    </source>
</evidence>
<feature type="domain" description="S1 motif" evidence="6">
    <location>
        <begin position="67"/>
        <end position="139"/>
    </location>
</feature>
<dbReference type="PATRIC" id="fig|1550241.5.peg.1601"/>
<dbReference type="InterPro" id="IPR012340">
    <property type="entry name" value="NA-bd_OB-fold"/>
</dbReference>
<proteinExistence type="inferred from homology"/>
<dbReference type="PROSITE" id="PS50126">
    <property type="entry name" value="S1"/>
    <property type="match status" value="1"/>
</dbReference>
<dbReference type="PROSITE" id="PS50084">
    <property type="entry name" value="KH_TYPE_1"/>
    <property type="match status" value="1"/>
</dbReference>
<comment type="subunit">
    <text evidence="5">Component of the archaeal exosome complex. Forms a trimer of Rrp4 and/or Csl4 subunits. The trimer associates with an hexameric ring-like arrangement composed of 3 Rrp41-Rrp42 heterodimers.</text>
</comment>
<dbReference type="NCBIfam" id="NF003181">
    <property type="entry name" value="PRK04163.1-1"/>
    <property type="match status" value="1"/>
</dbReference>
<dbReference type="GO" id="GO:0000467">
    <property type="term" value="P:exonucleolytic trimming to generate mature 3'-end of 5.8S rRNA from tricistronic rRNA transcript (SSU-rRNA, 5.8S rRNA, LSU-rRNA)"/>
    <property type="evidence" value="ECO:0007669"/>
    <property type="project" value="TreeGrafter"/>
</dbReference>
<dbReference type="Gene3D" id="2.40.50.100">
    <property type="match status" value="1"/>
</dbReference>
<dbReference type="GO" id="GO:0008143">
    <property type="term" value="F:poly(A) binding"/>
    <property type="evidence" value="ECO:0007669"/>
    <property type="project" value="InterPro"/>
</dbReference>